<evidence type="ECO:0000313" key="2">
    <source>
        <dbReference type="EMBL" id="GAA0649761.1"/>
    </source>
</evidence>
<feature type="region of interest" description="Disordered" evidence="1">
    <location>
        <begin position="1"/>
        <end position="31"/>
    </location>
</feature>
<evidence type="ECO:0000313" key="3">
    <source>
        <dbReference type="Proteomes" id="UP001500194"/>
    </source>
</evidence>
<keyword evidence="3" id="KW-1185">Reference proteome</keyword>
<dbReference type="RefSeq" id="WP_227261231.1">
    <property type="nucleotide sequence ID" value="NZ_BAAADU010000002.1"/>
</dbReference>
<dbReference type="GeneID" id="68571807"/>
<dbReference type="Proteomes" id="UP001500194">
    <property type="component" value="Unassembled WGS sequence"/>
</dbReference>
<organism evidence="2 3">
    <name type="scientific">Salarchaeum japonicum</name>
    <dbReference type="NCBI Taxonomy" id="555573"/>
    <lineage>
        <taxon>Archaea</taxon>
        <taxon>Methanobacteriati</taxon>
        <taxon>Methanobacteriota</taxon>
        <taxon>Stenosarchaea group</taxon>
        <taxon>Halobacteria</taxon>
        <taxon>Halobacteriales</taxon>
        <taxon>Halobacteriaceae</taxon>
    </lineage>
</organism>
<dbReference type="EMBL" id="BAAADU010000002">
    <property type="protein sequence ID" value="GAA0649761.1"/>
    <property type="molecule type" value="Genomic_DNA"/>
</dbReference>
<dbReference type="InterPro" id="IPR055951">
    <property type="entry name" value="DUF7529"/>
</dbReference>
<gene>
    <name evidence="2" type="ORF">GCM10009019_10660</name>
</gene>
<dbReference type="AlphaFoldDB" id="A0AAV3SZ47"/>
<feature type="compositionally biased region" description="Basic and acidic residues" evidence="1">
    <location>
        <begin position="8"/>
        <end position="31"/>
    </location>
</feature>
<comment type="caution">
    <text evidence="2">The sequence shown here is derived from an EMBL/GenBank/DDBJ whole genome shotgun (WGS) entry which is preliminary data.</text>
</comment>
<protein>
    <submittedName>
        <fullName evidence="2">Uncharacterized protein</fullName>
    </submittedName>
</protein>
<dbReference type="Pfam" id="PF24373">
    <property type="entry name" value="DUF7529"/>
    <property type="match status" value="1"/>
</dbReference>
<proteinExistence type="predicted"/>
<reference evidence="2 3" key="1">
    <citation type="journal article" date="2019" name="Int. J. Syst. Evol. Microbiol.">
        <title>The Global Catalogue of Microorganisms (GCM) 10K type strain sequencing project: providing services to taxonomists for standard genome sequencing and annotation.</title>
        <authorList>
            <consortium name="The Broad Institute Genomics Platform"/>
            <consortium name="The Broad Institute Genome Sequencing Center for Infectious Disease"/>
            <person name="Wu L."/>
            <person name="Ma J."/>
        </authorList>
    </citation>
    <scope>NUCLEOTIDE SEQUENCE [LARGE SCALE GENOMIC DNA]</scope>
    <source>
        <strain evidence="2 3">JCM 16327</strain>
    </source>
</reference>
<accession>A0AAV3SZ47</accession>
<name>A0AAV3SZ47_9EURY</name>
<evidence type="ECO:0000256" key="1">
    <source>
        <dbReference type="SAM" id="MobiDB-lite"/>
    </source>
</evidence>
<sequence>MVKQGPDSPEKDELAERREQITENPGAKKDAWAQTLADMDALAEELEAEGWTTVTLRAGDTATKGLDSNDDPADDDVQYGIVHVVPDNDAEAFADVFRDDGFPVYDVYRAEVDGRVFFVTELRDPETETAVFIAGNFLRHYAQPLVEAAVEHGTLYTHVQRLDGTHLGSFEHDGYEKFFPEADRVVAEN</sequence>